<dbReference type="GO" id="GO:0030136">
    <property type="term" value="C:clathrin-coated vesicle"/>
    <property type="evidence" value="ECO:0007669"/>
    <property type="project" value="EnsemblFungi"/>
</dbReference>
<feature type="domain" description="MRH" evidence="18">
    <location>
        <begin position="26"/>
        <end position="174"/>
    </location>
</feature>
<evidence type="ECO:0000256" key="5">
    <source>
        <dbReference type="ARBA" id="ARBA00013776"/>
    </source>
</evidence>
<dbReference type="RefSeq" id="XP_003678305.1">
    <property type="nucleotide sequence ID" value="XM_003678257.1"/>
</dbReference>
<evidence type="ECO:0000256" key="2">
    <source>
        <dbReference type="ARBA" id="ARBA00004358"/>
    </source>
</evidence>
<evidence type="ECO:0000256" key="3">
    <source>
        <dbReference type="ARBA" id="ARBA00004614"/>
    </source>
</evidence>
<evidence type="ECO:0000256" key="9">
    <source>
        <dbReference type="ARBA" id="ARBA00023006"/>
    </source>
</evidence>
<feature type="chain" id="PRO_5003411174" description="Autophagy-related protein 27" evidence="17">
    <location>
        <begin position="26"/>
        <end position="287"/>
    </location>
</feature>
<dbReference type="eggNOG" id="ENOG502QVJJ">
    <property type="taxonomic scope" value="Eukaryota"/>
</dbReference>
<accession>G0VKC9</accession>
<keyword evidence="8 16" id="KW-1133">Transmembrane helix</keyword>
<evidence type="ECO:0000256" key="16">
    <source>
        <dbReference type="SAM" id="Phobius"/>
    </source>
</evidence>
<dbReference type="GO" id="GO:0032258">
    <property type="term" value="P:cytoplasm to vacuole targeting by the Cvt pathway"/>
    <property type="evidence" value="ECO:0007669"/>
    <property type="project" value="EnsemblFungi"/>
</dbReference>
<keyword evidence="7 17" id="KW-0732">Signal</keyword>
<feature type="signal peptide" evidence="17">
    <location>
        <begin position="1"/>
        <end position="25"/>
    </location>
</feature>
<dbReference type="GO" id="GO:0030659">
    <property type="term" value="C:cytoplasmic vesicle membrane"/>
    <property type="evidence" value="ECO:0007669"/>
    <property type="project" value="UniProtKB-SubCell"/>
</dbReference>
<dbReference type="GO" id="GO:0031966">
    <property type="term" value="C:mitochondrial membrane"/>
    <property type="evidence" value="ECO:0007669"/>
    <property type="project" value="UniProtKB-SubCell"/>
</dbReference>
<dbReference type="GO" id="GO:0005774">
    <property type="term" value="C:vacuolar membrane"/>
    <property type="evidence" value="ECO:0007669"/>
    <property type="project" value="EnsemblFungi"/>
</dbReference>
<dbReference type="FunCoup" id="G0VKC9">
    <property type="interactions" value="95"/>
</dbReference>
<dbReference type="EMBL" id="HE576760">
    <property type="protein sequence ID" value="CCC71963.1"/>
    <property type="molecule type" value="Genomic_DNA"/>
</dbReference>
<keyword evidence="14" id="KW-0968">Cytoplasmic vesicle</keyword>
<dbReference type="OMA" id="NKGNAID"/>
<keyword evidence="10" id="KW-0333">Golgi apparatus</keyword>
<dbReference type="PROSITE" id="PS51914">
    <property type="entry name" value="MRH"/>
    <property type="match status" value="1"/>
</dbReference>
<dbReference type="Proteomes" id="UP000001640">
    <property type="component" value="Chromosome 9"/>
</dbReference>
<dbReference type="InterPro" id="IPR044865">
    <property type="entry name" value="MRH_dom"/>
</dbReference>
<feature type="region of interest" description="Disordered" evidence="15">
    <location>
        <begin position="173"/>
        <end position="211"/>
    </location>
</feature>
<evidence type="ECO:0000256" key="14">
    <source>
        <dbReference type="ARBA" id="ARBA00023329"/>
    </source>
</evidence>
<keyword evidence="9" id="KW-0072">Autophagy</keyword>
<dbReference type="GeneID" id="96905650"/>
<organism evidence="19 20">
    <name type="scientific">Naumovozyma castellii</name>
    <name type="common">Yeast</name>
    <name type="synonym">Saccharomyces castellii</name>
    <dbReference type="NCBI Taxonomy" id="27288"/>
    <lineage>
        <taxon>Eukaryota</taxon>
        <taxon>Fungi</taxon>
        <taxon>Dikarya</taxon>
        <taxon>Ascomycota</taxon>
        <taxon>Saccharomycotina</taxon>
        <taxon>Saccharomycetes</taxon>
        <taxon>Saccharomycetales</taxon>
        <taxon>Saccharomycetaceae</taxon>
        <taxon>Naumovozyma</taxon>
    </lineage>
</organism>
<dbReference type="GO" id="GO:0000425">
    <property type="term" value="P:pexophagy"/>
    <property type="evidence" value="ECO:0007669"/>
    <property type="project" value="EnsemblFungi"/>
</dbReference>
<dbReference type="Pfam" id="PF09451">
    <property type="entry name" value="ATG27"/>
    <property type="match status" value="1"/>
</dbReference>
<dbReference type="GO" id="GO:0034497">
    <property type="term" value="P:protein localization to phagophore assembly site"/>
    <property type="evidence" value="ECO:0007669"/>
    <property type="project" value="EnsemblFungi"/>
</dbReference>
<dbReference type="AlphaFoldDB" id="G0VKC9"/>
<evidence type="ECO:0000256" key="12">
    <source>
        <dbReference type="ARBA" id="ARBA00023136"/>
    </source>
</evidence>
<evidence type="ECO:0000256" key="11">
    <source>
        <dbReference type="ARBA" id="ARBA00023128"/>
    </source>
</evidence>
<gene>
    <name evidence="19" type="primary">NCAS0I02950</name>
    <name evidence="19" type="ordered locus">NCAS_0I02950</name>
</gene>
<protein>
    <recommendedName>
        <fullName evidence="5">Autophagy-related protein 27</fullName>
    </recommendedName>
</protein>
<evidence type="ECO:0000256" key="1">
    <source>
        <dbReference type="ARBA" id="ARBA00004304"/>
    </source>
</evidence>
<keyword evidence="11" id="KW-0496">Mitochondrion</keyword>
<evidence type="ECO:0000256" key="8">
    <source>
        <dbReference type="ARBA" id="ARBA00022989"/>
    </source>
</evidence>
<reference evidence="19 20" key="1">
    <citation type="journal article" date="2011" name="Proc. Natl. Acad. Sci. U.S.A.">
        <title>Evolutionary erosion of yeast sex chromosomes by mating-type switching accidents.</title>
        <authorList>
            <person name="Gordon J.L."/>
            <person name="Armisen D."/>
            <person name="Proux-Wera E."/>
            <person name="Oheigeartaigh S.S."/>
            <person name="Byrne K.P."/>
            <person name="Wolfe K.H."/>
        </authorList>
    </citation>
    <scope>NUCLEOTIDE SEQUENCE [LARGE SCALE GENOMIC DNA]</scope>
    <source>
        <strain evidence="20">ATCC 76901 / BCRC 22586 / CBS 4309 / NBRC 1992 / NRRL Y-12630</strain>
    </source>
</reference>
<dbReference type="OrthoDB" id="29460at2759"/>
<evidence type="ECO:0000256" key="4">
    <source>
        <dbReference type="ARBA" id="ARBA00005363"/>
    </source>
</evidence>
<dbReference type="STRING" id="1064592.G0VKC9"/>
<dbReference type="GO" id="GO:0032266">
    <property type="term" value="F:phosphatidylinositol-3-phosphate binding"/>
    <property type="evidence" value="ECO:0007669"/>
    <property type="project" value="EnsemblFungi"/>
</dbReference>
<dbReference type="KEGG" id="ncs:NCAS_0I02950"/>
<evidence type="ECO:0000256" key="13">
    <source>
        <dbReference type="ARBA" id="ARBA00023157"/>
    </source>
</evidence>
<keyword evidence="13" id="KW-1015">Disulfide bond</keyword>
<comment type="similarity">
    <text evidence="4">Belongs to the ATG27 family.</text>
</comment>
<evidence type="ECO:0000256" key="6">
    <source>
        <dbReference type="ARBA" id="ARBA00022692"/>
    </source>
</evidence>
<dbReference type="GO" id="GO:0016050">
    <property type="term" value="P:vesicle organization"/>
    <property type="evidence" value="ECO:0007669"/>
    <property type="project" value="EnsemblFungi"/>
</dbReference>
<dbReference type="GO" id="GO:0000139">
    <property type="term" value="C:Golgi membrane"/>
    <property type="evidence" value="ECO:0007669"/>
    <property type="project" value="UniProtKB-SubCell"/>
</dbReference>
<proteinExistence type="inferred from homology"/>
<feature type="compositionally biased region" description="Basic and acidic residues" evidence="15">
    <location>
        <begin position="190"/>
        <end position="207"/>
    </location>
</feature>
<dbReference type="InParanoid" id="G0VKC9"/>
<comment type="subcellular location">
    <subcellularLocation>
        <location evidence="2">Cytoplasmic vesicle membrane</location>
        <topology evidence="2">Single-pass type I membrane protein</topology>
    </subcellularLocation>
    <subcellularLocation>
        <location evidence="3">Golgi apparatus membrane</location>
        <topology evidence="3">Single-pass type I membrane protein</topology>
    </subcellularLocation>
    <subcellularLocation>
        <location evidence="1">Mitochondrion membrane</location>
        <topology evidence="1">Single-pass membrane protein</topology>
    </subcellularLocation>
</comment>
<reference key="2">
    <citation type="submission" date="2011-08" db="EMBL/GenBank/DDBJ databases">
        <title>Genome sequence of Naumovozyma castellii.</title>
        <authorList>
            <person name="Gordon J.L."/>
            <person name="Armisen D."/>
            <person name="Proux-Wera E."/>
            <person name="OhEigeartaigh S.S."/>
            <person name="Byrne K.P."/>
            <person name="Wolfe K.H."/>
        </authorList>
    </citation>
    <scope>NUCLEOTIDE SEQUENCE</scope>
    <source>
        <strain>Type strain:CBS 4309</strain>
    </source>
</reference>
<dbReference type="InterPro" id="IPR018939">
    <property type="entry name" value="Autophagy-rel_prot_27"/>
</dbReference>
<evidence type="ECO:0000256" key="17">
    <source>
        <dbReference type="SAM" id="SignalP"/>
    </source>
</evidence>
<evidence type="ECO:0000256" key="15">
    <source>
        <dbReference type="SAM" id="MobiDB-lite"/>
    </source>
</evidence>
<feature type="transmembrane region" description="Helical" evidence="16">
    <location>
        <begin position="215"/>
        <end position="238"/>
    </location>
</feature>
<keyword evidence="12 16" id="KW-0472">Membrane</keyword>
<dbReference type="HOGENOM" id="CLU_089705_0_0_1"/>
<sequence length="287" mass="32047">MKLESIQTVAASLAVLITLTPYVDALQCSKHDILKKYKIDKYASLGQIERDTPPSKTTEKWWVNPCEESKADINIPSLCYQDDVICGLTEVLLPGKDPLVTQVINFSKKLAYSVEEVDDTLVLSLKSTKWGSNTLDARLEFSCDDKLETDELSKTTWQNNQILLSIKGPSGCLKNGKDKDSDGNKGGNNNDDHNDKGDNRKEGKPREGQSSGTSWFLWLVLYALLFTVICLVVVSYMNTRGGSFDDFRTEFIERATELITSLPQFTKEIVNKVLGRDSARRTGYSAV</sequence>
<dbReference type="GO" id="GO:0005802">
    <property type="term" value="C:trans-Golgi network"/>
    <property type="evidence" value="ECO:0007669"/>
    <property type="project" value="EnsemblFungi"/>
</dbReference>
<evidence type="ECO:0000313" key="19">
    <source>
        <dbReference type="EMBL" id="CCC71963.1"/>
    </source>
</evidence>
<keyword evidence="6 16" id="KW-0812">Transmembrane</keyword>
<evidence type="ECO:0000256" key="7">
    <source>
        <dbReference type="ARBA" id="ARBA00022729"/>
    </source>
</evidence>
<evidence type="ECO:0000256" key="10">
    <source>
        <dbReference type="ARBA" id="ARBA00023034"/>
    </source>
</evidence>
<name>G0VKC9_NAUCA</name>
<dbReference type="GO" id="GO:0000407">
    <property type="term" value="C:phagophore assembly site"/>
    <property type="evidence" value="ECO:0007669"/>
    <property type="project" value="EnsemblFungi"/>
</dbReference>
<evidence type="ECO:0000313" key="20">
    <source>
        <dbReference type="Proteomes" id="UP000001640"/>
    </source>
</evidence>
<evidence type="ECO:0000259" key="18">
    <source>
        <dbReference type="PROSITE" id="PS51914"/>
    </source>
</evidence>
<keyword evidence="20" id="KW-1185">Reference proteome</keyword>